<evidence type="ECO:0000259" key="1">
    <source>
        <dbReference type="Pfam" id="PF13622"/>
    </source>
</evidence>
<dbReference type="SUPFAM" id="SSF54637">
    <property type="entry name" value="Thioesterase/thiol ester dehydrase-isomerase"/>
    <property type="match status" value="2"/>
</dbReference>
<feature type="domain" description="Acyl-CoA thioesterase-like C-terminal" evidence="2">
    <location>
        <begin position="155"/>
        <end position="290"/>
    </location>
</feature>
<sequence>MAMYVVIPNHRIAPEGEPMTEAAHSADVHPFDDAVALDPVAEGVYSGRTHPAYANMVGPFGGITAAVVVRAVLDDARLLGELLSLTVNYAAPVADGTFELTATPVRTNRSTQHWTVELAQDGTVTTTATVVTGLRRPTWSDTEVAMPEVPAAEAVPVRPMPDFVVWARNYEMRYVEGALPDVDTGAQPDSTTTLWVRERPSRPLDVPALAALCDVFYPRVLRRRGTFVPAGTVSLSTYFHAAADTVRAQGDRPLLATARAGVFGGGYFDQSARLWSAGGELLASSHQLVYFKERALSA</sequence>
<dbReference type="STRING" id="882082.SaccyDRAFT_3173"/>
<feature type="domain" description="Acyl-CoA thioesterase-like N-terminal HotDog" evidence="1">
    <location>
        <begin position="51"/>
        <end position="132"/>
    </location>
</feature>
<keyword evidence="4" id="KW-1185">Reference proteome</keyword>
<dbReference type="Pfam" id="PF20789">
    <property type="entry name" value="4HBT_3C"/>
    <property type="match status" value="1"/>
</dbReference>
<dbReference type="InterPro" id="IPR049450">
    <property type="entry name" value="ACOT8-like_C"/>
</dbReference>
<dbReference type="InterPro" id="IPR029069">
    <property type="entry name" value="HotDog_dom_sf"/>
</dbReference>
<dbReference type="HOGENOM" id="CLU_060311_0_0_11"/>
<dbReference type="Pfam" id="PF13622">
    <property type="entry name" value="4HBT_3"/>
    <property type="match status" value="1"/>
</dbReference>
<evidence type="ECO:0000313" key="4">
    <source>
        <dbReference type="Proteomes" id="UP000002791"/>
    </source>
</evidence>
<dbReference type="Gene3D" id="2.40.160.210">
    <property type="entry name" value="Acyl-CoA thioesterase, double hotdog domain"/>
    <property type="match status" value="1"/>
</dbReference>
<name>H5XLW7_9PSEU</name>
<accession>H5XLW7</accession>
<dbReference type="CDD" id="cd00556">
    <property type="entry name" value="Thioesterase_II"/>
    <property type="match status" value="1"/>
</dbReference>
<gene>
    <name evidence="3" type="ORF">SaccyDRAFT_3173</name>
</gene>
<protein>
    <submittedName>
        <fullName evidence="3">Acyl-CoA thioesterase</fullName>
    </submittedName>
</protein>
<proteinExistence type="predicted"/>
<evidence type="ECO:0000259" key="2">
    <source>
        <dbReference type="Pfam" id="PF20789"/>
    </source>
</evidence>
<dbReference type="InterPro" id="IPR042171">
    <property type="entry name" value="Acyl-CoA_hotdog"/>
</dbReference>
<dbReference type="InterPro" id="IPR049449">
    <property type="entry name" value="TesB_ACOT8-like_N"/>
</dbReference>
<organism evidence="3 4">
    <name type="scientific">Saccharomonospora cyanea NA-134</name>
    <dbReference type="NCBI Taxonomy" id="882082"/>
    <lineage>
        <taxon>Bacteria</taxon>
        <taxon>Bacillati</taxon>
        <taxon>Actinomycetota</taxon>
        <taxon>Actinomycetes</taxon>
        <taxon>Pseudonocardiales</taxon>
        <taxon>Pseudonocardiaceae</taxon>
        <taxon>Saccharomonospora</taxon>
    </lineage>
</organism>
<evidence type="ECO:0000313" key="3">
    <source>
        <dbReference type="EMBL" id="EHR62009.1"/>
    </source>
</evidence>
<dbReference type="eggNOG" id="COG1946">
    <property type="taxonomic scope" value="Bacteria"/>
</dbReference>
<dbReference type="EMBL" id="CM001440">
    <property type="protein sequence ID" value="EHR62009.1"/>
    <property type="molecule type" value="Genomic_DNA"/>
</dbReference>
<dbReference type="Proteomes" id="UP000002791">
    <property type="component" value="Chromosome"/>
</dbReference>
<dbReference type="AlphaFoldDB" id="H5XLW7"/>
<reference evidence="3 4" key="1">
    <citation type="submission" date="2011-11" db="EMBL/GenBank/DDBJ databases">
        <title>The Noncontiguous Finished sequence of Saccharomonospora cyanea NA-134.</title>
        <authorList>
            <consortium name="US DOE Joint Genome Institute"/>
            <person name="Lucas S."/>
            <person name="Han J."/>
            <person name="Lapidus A."/>
            <person name="Cheng J.-F."/>
            <person name="Goodwin L."/>
            <person name="Pitluck S."/>
            <person name="Peters L."/>
            <person name="Ovchinnikova G."/>
            <person name="Lu M."/>
            <person name="Detter J.C."/>
            <person name="Han C."/>
            <person name="Tapia R."/>
            <person name="Land M."/>
            <person name="Hauser L."/>
            <person name="Kyrpides N."/>
            <person name="Ivanova N."/>
            <person name="Pagani I."/>
            <person name="Brambilla E.-M."/>
            <person name="Klenk H.-P."/>
            <person name="Woyke T."/>
        </authorList>
    </citation>
    <scope>NUCLEOTIDE SEQUENCE [LARGE SCALE GENOMIC DNA]</scope>
    <source>
        <strain evidence="3 4">NA-134</strain>
    </source>
</reference>